<evidence type="ECO:0000256" key="1">
    <source>
        <dbReference type="ARBA" id="ARBA00004167"/>
    </source>
</evidence>
<reference evidence="5 6" key="1">
    <citation type="submission" date="2024-01" db="EMBL/GenBank/DDBJ databases">
        <title>The genomes of 5 underutilized Papilionoideae crops provide insights into root nodulation and disease resistanc.</title>
        <authorList>
            <person name="Jiang F."/>
        </authorList>
    </citation>
    <scope>NUCLEOTIDE SEQUENCE [LARGE SCALE GENOMIC DNA]</scope>
    <source>
        <strain evidence="5">DUOXIRENSHENG_FW03</strain>
        <tissue evidence="5">Leaves</tissue>
    </source>
</reference>
<comment type="caution">
    <text evidence="5">The sequence shown here is derived from an EMBL/GenBank/DDBJ whole genome shotgun (WGS) entry which is preliminary data.</text>
</comment>
<evidence type="ECO:0000256" key="3">
    <source>
        <dbReference type="SAM" id="SignalP"/>
    </source>
</evidence>
<protein>
    <recommendedName>
        <fullName evidence="4">Wall-associated receptor kinase galacturonan-binding domain-containing protein</fullName>
    </recommendedName>
</protein>
<dbReference type="InterPro" id="IPR025287">
    <property type="entry name" value="WAK_GUB"/>
</dbReference>
<evidence type="ECO:0000313" key="6">
    <source>
        <dbReference type="Proteomes" id="UP001386955"/>
    </source>
</evidence>
<accession>A0AAN9RKL8</accession>
<feature type="domain" description="Wall-associated receptor kinase galacturonan-binding" evidence="4">
    <location>
        <begin position="35"/>
        <end position="103"/>
    </location>
</feature>
<evidence type="ECO:0000313" key="5">
    <source>
        <dbReference type="EMBL" id="KAK7380060.1"/>
    </source>
</evidence>
<gene>
    <name evidence="5" type="ORF">VNO78_32419</name>
</gene>
<dbReference type="PANTHER" id="PTHR33138:SF74">
    <property type="entry name" value="WALL-ASSOCIATED RECEPTOR KINASE, GALACTURONAN-BINDING DOMAIN-CONTAINING PROTEIN-RELATED"/>
    <property type="match status" value="1"/>
</dbReference>
<dbReference type="GO" id="GO:0016020">
    <property type="term" value="C:membrane"/>
    <property type="evidence" value="ECO:0007669"/>
    <property type="project" value="UniProtKB-SubCell"/>
</dbReference>
<feature type="signal peptide" evidence="3">
    <location>
        <begin position="1"/>
        <end position="28"/>
    </location>
</feature>
<dbReference type="EMBL" id="JAYMYS010000009">
    <property type="protein sequence ID" value="KAK7380060.1"/>
    <property type="molecule type" value="Genomic_DNA"/>
</dbReference>
<dbReference type="PANTHER" id="PTHR33138">
    <property type="entry name" value="OS01G0690200 PROTEIN"/>
    <property type="match status" value="1"/>
</dbReference>
<dbReference type="AlphaFoldDB" id="A0AAN9RKL8"/>
<comment type="subcellular location">
    <subcellularLocation>
        <location evidence="1">Membrane</location>
        <topology evidence="1">Single-pass membrane protein</topology>
    </subcellularLocation>
</comment>
<dbReference type="GO" id="GO:0030247">
    <property type="term" value="F:polysaccharide binding"/>
    <property type="evidence" value="ECO:0007669"/>
    <property type="project" value="InterPro"/>
</dbReference>
<proteinExistence type="predicted"/>
<keyword evidence="6" id="KW-1185">Reference proteome</keyword>
<keyword evidence="2 3" id="KW-0732">Signal</keyword>
<evidence type="ECO:0000256" key="2">
    <source>
        <dbReference type="ARBA" id="ARBA00022729"/>
    </source>
</evidence>
<dbReference type="Pfam" id="PF13947">
    <property type="entry name" value="GUB_WAK_bind"/>
    <property type="match status" value="1"/>
</dbReference>
<name>A0AAN9RKL8_PSOTE</name>
<feature type="chain" id="PRO_5042814911" description="Wall-associated receptor kinase galacturonan-binding domain-containing protein" evidence="3">
    <location>
        <begin position="29"/>
        <end position="269"/>
    </location>
</feature>
<organism evidence="5 6">
    <name type="scientific">Psophocarpus tetragonolobus</name>
    <name type="common">Winged bean</name>
    <name type="synonym">Dolichos tetragonolobus</name>
    <dbReference type="NCBI Taxonomy" id="3891"/>
    <lineage>
        <taxon>Eukaryota</taxon>
        <taxon>Viridiplantae</taxon>
        <taxon>Streptophyta</taxon>
        <taxon>Embryophyta</taxon>
        <taxon>Tracheophyta</taxon>
        <taxon>Spermatophyta</taxon>
        <taxon>Magnoliopsida</taxon>
        <taxon>eudicotyledons</taxon>
        <taxon>Gunneridae</taxon>
        <taxon>Pentapetalae</taxon>
        <taxon>rosids</taxon>
        <taxon>fabids</taxon>
        <taxon>Fabales</taxon>
        <taxon>Fabaceae</taxon>
        <taxon>Papilionoideae</taxon>
        <taxon>50 kb inversion clade</taxon>
        <taxon>NPAAA clade</taxon>
        <taxon>indigoferoid/millettioid clade</taxon>
        <taxon>Phaseoleae</taxon>
        <taxon>Psophocarpus</taxon>
    </lineage>
</organism>
<evidence type="ECO:0000259" key="4">
    <source>
        <dbReference type="Pfam" id="PF13947"/>
    </source>
</evidence>
<dbReference type="Proteomes" id="UP001386955">
    <property type="component" value="Unassembled WGS sequence"/>
</dbReference>
<sequence>MDDDYDMYMLSTCVCWLLLLTTLPQSHSQADDPYCKQLPYNCGLVYDIPYPFWGQSQPAQCHGLDQFELICNYDDNTTSIRFGSHNFTVEHIEVTTHTMRLVRTDLAPDLCSRQIEDIRIPTPFWYPSSVYNISVFYDCSFLSHSIPKERLIFDCENNRGLFYEGVVDQLPGLLHACQEHAQVPLDKSLGYKNDDPLKYLEDALKEGFSLSYNFPNTDKKSMSSSILFLSLFPFICCISTPSSLFPIQPTIPPPHYYNHPQTGLNLPSN</sequence>